<dbReference type="EMBL" id="JH921431">
    <property type="protein sequence ID" value="EKD19370.1"/>
    <property type="molecule type" value="Genomic_DNA"/>
</dbReference>
<gene>
    <name evidence="1" type="ORF">MBM_02607</name>
</gene>
<proteinExistence type="predicted"/>
<evidence type="ECO:0000313" key="2">
    <source>
        <dbReference type="Proteomes" id="UP000006753"/>
    </source>
</evidence>
<name>K1WNW5_MARBU</name>
<protein>
    <submittedName>
        <fullName evidence="1">Uncharacterized protein</fullName>
    </submittedName>
</protein>
<sequence>MPLVTLIGYGVYSLQPQSDLHTHLRHVLAILLNNPSLLDSRHVLGLFDSPFKLHCQLSIPKSDFVSCNIHIPPVYETELKDGAKFNRAIISITSSHIVSNAGHQWVVSAMATLMDTLDRPVRVRRGEGEDTIAYCTTVICEDMRAVEDRTEELAGKFTWPVVLEFLKYAAAVNINGEGCRKAQPLSHMGLVNLGTILRRVT</sequence>
<dbReference type="AlphaFoldDB" id="K1WNW5"/>
<dbReference type="OrthoDB" id="10296661at2759"/>
<accession>K1WNW5</accession>
<dbReference type="HOGENOM" id="CLU_1360662_0_0_1"/>
<dbReference type="InParanoid" id="K1WNW5"/>
<reference evidence="1 2" key="1">
    <citation type="journal article" date="2012" name="BMC Genomics">
        <title>Sequencing the genome of Marssonina brunnea reveals fungus-poplar co-evolution.</title>
        <authorList>
            <person name="Zhu S."/>
            <person name="Cao Y.-Z."/>
            <person name="Jiang C."/>
            <person name="Tan B.-Y."/>
            <person name="Wang Z."/>
            <person name="Feng S."/>
            <person name="Zhang L."/>
            <person name="Su X.-H."/>
            <person name="Brejova B."/>
            <person name="Vinar T."/>
            <person name="Xu M."/>
            <person name="Wang M.-X."/>
            <person name="Zhang S.-G."/>
            <person name="Huang M.-R."/>
            <person name="Wu R."/>
            <person name="Zhou Y."/>
        </authorList>
    </citation>
    <scope>NUCLEOTIDE SEQUENCE [LARGE SCALE GENOMIC DNA]</scope>
    <source>
        <strain evidence="1 2">MB_m1</strain>
    </source>
</reference>
<keyword evidence="2" id="KW-1185">Reference proteome</keyword>
<dbReference type="KEGG" id="mbe:MBM_02607"/>
<dbReference type="Proteomes" id="UP000006753">
    <property type="component" value="Unassembled WGS sequence"/>
</dbReference>
<dbReference type="GeneID" id="18758542"/>
<organism evidence="1 2">
    <name type="scientific">Marssonina brunnea f. sp. multigermtubi (strain MB_m1)</name>
    <name type="common">Marssonina leaf spot fungus</name>
    <dbReference type="NCBI Taxonomy" id="1072389"/>
    <lineage>
        <taxon>Eukaryota</taxon>
        <taxon>Fungi</taxon>
        <taxon>Dikarya</taxon>
        <taxon>Ascomycota</taxon>
        <taxon>Pezizomycotina</taxon>
        <taxon>Leotiomycetes</taxon>
        <taxon>Helotiales</taxon>
        <taxon>Drepanopezizaceae</taxon>
        <taxon>Drepanopeziza</taxon>
    </lineage>
</organism>
<evidence type="ECO:0000313" key="1">
    <source>
        <dbReference type="EMBL" id="EKD19370.1"/>
    </source>
</evidence>